<proteinExistence type="predicted"/>
<feature type="domain" description="NmrA-like" evidence="3">
    <location>
        <begin position="7"/>
        <end position="263"/>
    </location>
</feature>
<evidence type="ECO:0000259" key="3">
    <source>
        <dbReference type="Pfam" id="PF05368"/>
    </source>
</evidence>
<keyword evidence="2" id="KW-0560">Oxidoreductase</keyword>
<gene>
    <name evidence="4" type="ORF">Slin15195_G065170</name>
</gene>
<dbReference type="Proteomes" id="UP001056384">
    <property type="component" value="Chromosome 5"/>
</dbReference>
<dbReference type="InterPro" id="IPR008030">
    <property type="entry name" value="NmrA-like"/>
</dbReference>
<organism evidence="4 5">
    <name type="scientific">Septoria linicola</name>
    <dbReference type="NCBI Taxonomy" id="215465"/>
    <lineage>
        <taxon>Eukaryota</taxon>
        <taxon>Fungi</taxon>
        <taxon>Dikarya</taxon>
        <taxon>Ascomycota</taxon>
        <taxon>Pezizomycotina</taxon>
        <taxon>Dothideomycetes</taxon>
        <taxon>Dothideomycetidae</taxon>
        <taxon>Mycosphaerellales</taxon>
        <taxon>Mycosphaerellaceae</taxon>
        <taxon>Septoria</taxon>
    </lineage>
</organism>
<dbReference type="Gene3D" id="3.90.25.10">
    <property type="entry name" value="UDP-galactose 4-epimerase, domain 1"/>
    <property type="match status" value="1"/>
</dbReference>
<evidence type="ECO:0000256" key="1">
    <source>
        <dbReference type="ARBA" id="ARBA00022857"/>
    </source>
</evidence>
<dbReference type="GO" id="GO:0016491">
    <property type="term" value="F:oxidoreductase activity"/>
    <property type="evidence" value="ECO:0007669"/>
    <property type="project" value="UniProtKB-KW"/>
</dbReference>
<dbReference type="SUPFAM" id="SSF51735">
    <property type="entry name" value="NAD(P)-binding Rossmann-fold domains"/>
    <property type="match status" value="1"/>
</dbReference>
<keyword evidence="5" id="KW-1185">Reference proteome</keyword>
<dbReference type="InterPro" id="IPR036291">
    <property type="entry name" value="NAD(P)-bd_dom_sf"/>
</dbReference>
<keyword evidence="1" id="KW-0521">NADP</keyword>
<evidence type="ECO:0000256" key="2">
    <source>
        <dbReference type="ARBA" id="ARBA00023002"/>
    </source>
</evidence>
<sequence length="296" mass="32691">MAPDSVLVLGLGELGTEVVKSLATHPDRKNTRLDVLLRSQKSQQLEQLQQWKVEPVAGNVTEDTQEQLSKIFKSYHTVICCTGMYSPPSTQLKIARAALDAGVKRYFPWQFGIDYDVIGRGSGQDMFDSQLDVRDLLRGQSSTKWVIVSTGMFIPFLFEPAFGLVNEERNVVTGIGSWSNEITVTNPEDIGKVTAELALGYPDVEGVVYASGDTISMASLAEVVEQTTGRHVDRKLKTVPDLEQELMEKSSDMMCKYRVVFGKAVGVSWPKAKSFNETHGITTQTVADWAAQHIKG</sequence>
<dbReference type="PANTHER" id="PTHR47706:SF6">
    <property type="entry name" value="NMRA-LIKE FAMILY PROTEIN (AFU_ORTHOLOGUE AFUA_6G00280)"/>
    <property type="match status" value="1"/>
</dbReference>
<reference evidence="4" key="1">
    <citation type="submission" date="2022-06" db="EMBL/GenBank/DDBJ databases">
        <title>Complete genome sequences of two strains of the flax pathogen Septoria linicola.</title>
        <authorList>
            <person name="Lapalu N."/>
            <person name="Simon A."/>
            <person name="Demenou B."/>
            <person name="Paumier D."/>
            <person name="Guillot M.-P."/>
            <person name="Gout L."/>
            <person name="Valade R."/>
        </authorList>
    </citation>
    <scope>NUCLEOTIDE SEQUENCE</scope>
    <source>
        <strain evidence="4">SE15195</strain>
    </source>
</reference>
<protein>
    <submittedName>
        <fullName evidence="4">NmrA-like domain, NAD(P)-binding domain superfamily</fullName>
    </submittedName>
</protein>
<evidence type="ECO:0000313" key="4">
    <source>
        <dbReference type="EMBL" id="USW53198.1"/>
    </source>
</evidence>
<dbReference type="OrthoDB" id="5283654at2759"/>
<dbReference type="AlphaFoldDB" id="A0A9Q9AU20"/>
<name>A0A9Q9AU20_9PEZI</name>
<dbReference type="PANTHER" id="PTHR47706">
    <property type="entry name" value="NMRA-LIKE FAMILY PROTEIN"/>
    <property type="match status" value="1"/>
</dbReference>
<dbReference type="InterPro" id="IPR051609">
    <property type="entry name" value="NmrA/Isoflavone_reductase-like"/>
</dbReference>
<evidence type="ECO:0000313" key="5">
    <source>
        <dbReference type="Proteomes" id="UP001056384"/>
    </source>
</evidence>
<dbReference type="Gene3D" id="3.40.50.720">
    <property type="entry name" value="NAD(P)-binding Rossmann-like Domain"/>
    <property type="match status" value="1"/>
</dbReference>
<dbReference type="InterPro" id="IPR045312">
    <property type="entry name" value="PCBER-like"/>
</dbReference>
<accession>A0A9Q9AU20</accession>
<dbReference type="CDD" id="cd05259">
    <property type="entry name" value="PCBER_SDR_a"/>
    <property type="match status" value="1"/>
</dbReference>
<dbReference type="EMBL" id="CP099422">
    <property type="protein sequence ID" value="USW53198.1"/>
    <property type="molecule type" value="Genomic_DNA"/>
</dbReference>
<dbReference type="Pfam" id="PF05368">
    <property type="entry name" value="NmrA"/>
    <property type="match status" value="1"/>
</dbReference>